<dbReference type="InterPro" id="IPR008511">
    <property type="entry name" value="ROH1-like"/>
</dbReference>
<evidence type="ECO:0000313" key="8">
    <source>
        <dbReference type="EMBL" id="KAK4748634.1"/>
    </source>
</evidence>
<sequence>MPATENQGSFLGRISIRRNQVVSMDGSHEQELEDLEIFQRTISDLFSDLLSSESSSSPPEPFLSISWVRKLLDVFLCCEAEFKAVLVICREQALISKPPLDRLLPELLDRWVKALDICNAVMHGLDSVRECQKLAEIAVAALKHRPLNEGQAKRAKKALTGLLSAMGIDDKDGYGASSGGHRSTERTWSFGRRSGESTTTKDRSSGQFRSPWGFPKSWSAAKQIQAMSANLVVPRGADSSGLPMPVYIMSIVTVLVMWALVAVIPCQERAGLTPHFQVPRQMVWAQSMIALQEKIGEEWKKKEKKGSALVGLMEEMQRMEKLAQSLIEFAGGFRYPGEAEKMDEAAAQAAELAETCRRMEEGLVPLQQQIREVFHRIVRSRTEALDALDQVG</sequence>
<keyword evidence="4 7" id="KW-0472">Membrane</keyword>
<dbReference type="PANTHER" id="PTHR31509">
    <property type="entry name" value="BPS1-LIKE PROTEIN"/>
    <property type="match status" value="1"/>
</dbReference>
<evidence type="ECO:0000256" key="2">
    <source>
        <dbReference type="ARBA" id="ARBA00022692"/>
    </source>
</evidence>
<evidence type="ECO:0000256" key="3">
    <source>
        <dbReference type="ARBA" id="ARBA00022989"/>
    </source>
</evidence>
<comment type="subcellular location">
    <subcellularLocation>
        <location evidence="1">Membrane</location>
        <topology evidence="1">Single-pass membrane protein</topology>
    </subcellularLocation>
</comment>
<dbReference type="Proteomes" id="UP001345219">
    <property type="component" value="Chromosome 12"/>
</dbReference>
<evidence type="ECO:0000256" key="4">
    <source>
        <dbReference type="ARBA" id="ARBA00023136"/>
    </source>
</evidence>
<dbReference type="Pfam" id="PF05633">
    <property type="entry name" value="ROH1-like"/>
    <property type="match status" value="1"/>
</dbReference>
<proteinExistence type="inferred from homology"/>
<accession>A0AAN7H0S7</accession>
<evidence type="ECO:0000256" key="1">
    <source>
        <dbReference type="ARBA" id="ARBA00004167"/>
    </source>
</evidence>
<keyword evidence="2 7" id="KW-0812">Transmembrane</keyword>
<feature type="transmembrane region" description="Helical" evidence="7">
    <location>
        <begin position="244"/>
        <end position="264"/>
    </location>
</feature>
<evidence type="ECO:0000256" key="5">
    <source>
        <dbReference type="ARBA" id="ARBA00035114"/>
    </source>
</evidence>
<comment type="caution">
    <text evidence="8">The sequence shown here is derived from an EMBL/GenBank/DDBJ whole genome shotgun (WGS) entry which is preliminary data.</text>
</comment>
<organism evidence="8 9">
    <name type="scientific">Trapa incisa</name>
    <dbReference type="NCBI Taxonomy" id="236973"/>
    <lineage>
        <taxon>Eukaryota</taxon>
        <taxon>Viridiplantae</taxon>
        <taxon>Streptophyta</taxon>
        <taxon>Embryophyta</taxon>
        <taxon>Tracheophyta</taxon>
        <taxon>Spermatophyta</taxon>
        <taxon>Magnoliopsida</taxon>
        <taxon>eudicotyledons</taxon>
        <taxon>Gunneridae</taxon>
        <taxon>Pentapetalae</taxon>
        <taxon>rosids</taxon>
        <taxon>malvids</taxon>
        <taxon>Myrtales</taxon>
        <taxon>Lythraceae</taxon>
        <taxon>Trapa</taxon>
    </lineage>
</organism>
<comment type="similarity">
    <text evidence="5">Belongs to the ROH1 family.</text>
</comment>
<protein>
    <submittedName>
        <fullName evidence="8">Uncharacterized protein</fullName>
    </submittedName>
</protein>
<feature type="region of interest" description="Disordered" evidence="6">
    <location>
        <begin position="174"/>
        <end position="210"/>
    </location>
</feature>
<evidence type="ECO:0000256" key="7">
    <source>
        <dbReference type="SAM" id="Phobius"/>
    </source>
</evidence>
<gene>
    <name evidence="8" type="ORF">SAY87_015220</name>
</gene>
<dbReference type="GO" id="GO:0016020">
    <property type="term" value="C:membrane"/>
    <property type="evidence" value="ECO:0007669"/>
    <property type="project" value="UniProtKB-SubCell"/>
</dbReference>
<evidence type="ECO:0000256" key="6">
    <source>
        <dbReference type="SAM" id="MobiDB-lite"/>
    </source>
</evidence>
<name>A0AAN7H0S7_9MYRT</name>
<keyword evidence="3 7" id="KW-1133">Transmembrane helix</keyword>
<feature type="compositionally biased region" description="Basic and acidic residues" evidence="6">
    <location>
        <begin position="193"/>
        <end position="204"/>
    </location>
</feature>
<dbReference type="EMBL" id="JAXIOK010000019">
    <property type="protein sequence ID" value="KAK4748634.1"/>
    <property type="molecule type" value="Genomic_DNA"/>
</dbReference>
<reference evidence="8 9" key="1">
    <citation type="journal article" date="2023" name="Hortic Res">
        <title>Pangenome of water caltrop reveals structural variations and asymmetric subgenome divergence after allopolyploidization.</title>
        <authorList>
            <person name="Zhang X."/>
            <person name="Chen Y."/>
            <person name="Wang L."/>
            <person name="Yuan Y."/>
            <person name="Fang M."/>
            <person name="Shi L."/>
            <person name="Lu R."/>
            <person name="Comes H.P."/>
            <person name="Ma Y."/>
            <person name="Chen Y."/>
            <person name="Huang G."/>
            <person name="Zhou Y."/>
            <person name="Zheng Z."/>
            <person name="Qiu Y."/>
        </authorList>
    </citation>
    <scope>NUCLEOTIDE SEQUENCE [LARGE SCALE GENOMIC DNA]</scope>
    <source>
        <tissue evidence="8">Roots</tissue>
    </source>
</reference>
<dbReference type="AlphaFoldDB" id="A0AAN7H0S7"/>
<evidence type="ECO:0000313" key="9">
    <source>
        <dbReference type="Proteomes" id="UP001345219"/>
    </source>
</evidence>
<keyword evidence="9" id="KW-1185">Reference proteome</keyword>